<dbReference type="AlphaFoldDB" id="A0A934U2P2"/>
<evidence type="ECO:0000256" key="2">
    <source>
        <dbReference type="ARBA" id="ARBA00023002"/>
    </source>
</evidence>
<dbReference type="RefSeq" id="WP_199703764.1">
    <property type="nucleotide sequence ID" value="NZ_JAEMNV010000003.1"/>
</dbReference>
<dbReference type="Proteomes" id="UP000655868">
    <property type="component" value="Unassembled WGS sequence"/>
</dbReference>
<reference evidence="4" key="1">
    <citation type="submission" date="2020-12" db="EMBL/GenBank/DDBJ databases">
        <title>Antrihabitans popcorni sp. nov. and Antrihabitans auranticaus sp. nov., isolated from a larva cave.</title>
        <authorList>
            <person name="Lee S.D."/>
            <person name="Kim I.S."/>
        </authorList>
    </citation>
    <scope>NUCLEOTIDE SEQUENCE</scope>
    <source>
        <strain evidence="4">YC3-6</strain>
    </source>
</reference>
<accession>A0A934U2P2</accession>
<dbReference type="PANTHER" id="PTHR44196">
    <property type="entry name" value="DEHYDROGENASE/REDUCTASE SDR FAMILY MEMBER 7B"/>
    <property type="match status" value="1"/>
</dbReference>
<keyword evidence="5" id="KW-1185">Reference proteome</keyword>
<dbReference type="EMBL" id="JAEMNV010000003">
    <property type="protein sequence ID" value="MBJ8339046.1"/>
    <property type="molecule type" value="Genomic_DNA"/>
</dbReference>
<keyword evidence="2" id="KW-0560">Oxidoreductase</keyword>
<dbReference type="InterPro" id="IPR036291">
    <property type="entry name" value="NAD(P)-bd_dom_sf"/>
</dbReference>
<evidence type="ECO:0000256" key="1">
    <source>
        <dbReference type="ARBA" id="ARBA00006484"/>
    </source>
</evidence>
<comment type="caution">
    <text evidence="4">The sequence shown here is derived from an EMBL/GenBank/DDBJ whole genome shotgun (WGS) entry which is preliminary data.</text>
</comment>
<gene>
    <name evidence="4" type="ORF">JGU71_09130</name>
</gene>
<evidence type="ECO:0000313" key="5">
    <source>
        <dbReference type="Proteomes" id="UP000655868"/>
    </source>
</evidence>
<dbReference type="Pfam" id="PF00106">
    <property type="entry name" value="adh_short"/>
    <property type="match status" value="1"/>
</dbReference>
<dbReference type="GO" id="GO:0016491">
    <property type="term" value="F:oxidoreductase activity"/>
    <property type="evidence" value="ECO:0007669"/>
    <property type="project" value="UniProtKB-KW"/>
</dbReference>
<dbReference type="PRINTS" id="PR00080">
    <property type="entry name" value="SDRFAMILY"/>
</dbReference>
<sequence>MNVVDTMLDRLVNPPRSADPDRLRAAVSGKVVLVTGASYGLGEATARKLGAAGATVLMVARTAEKLDDVAASINAGGGSAVAYPIDLTDEASTAELAKRITEEHGATDIVVNNAGKSIRRSLDLQYDRPQDFQRTIDINYLGPVRLLLGLLPSMREARTGHVVNVSTIGVRIAPGPRWGAYQASKGAFDTWLRSVSPELNADGVHVSSLYMALIHTRMSAPTPIMRKLPGLHPDEAADIVSKAIIERPRTLEPWWTWPAELGSAIAPGPVDRAMRIMHRFSTDTASALGGTR</sequence>
<dbReference type="Gene3D" id="3.40.50.720">
    <property type="entry name" value="NAD(P)-binding Rossmann-like Domain"/>
    <property type="match status" value="1"/>
</dbReference>
<comment type="similarity">
    <text evidence="1 3">Belongs to the short-chain dehydrogenases/reductases (SDR) family.</text>
</comment>
<name>A0A934U2P2_9NOCA</name>
<dbReference type="CDD" id="cd05233">
    <property type="entry name" value="SDR_c"/>
    <property type="match status" value="1"/>
</dbReference>
<dbReference type="PANTHER" id="PTHR44196:SF1">
    <property type="entry name" value="DEHYDROGENASE_REDUCTASE SDR FAMILY MEMBER 7B"/>
    <property type="match status" value="1"/>
</dbReference>
<dbReference type="InterPro" id="IPR002347">
    <property type="entry name" value="SDR_fam"/>
</dbReference>
<dbReference type="GO" id="GO:0016020">
    <property type="term" value="C:membrane"/>
    <property type="evidence" value="ECO:0007669"/>
    <property type="project" value="TreeGrafter"/>
</dbReference>
<evidence type="ECO:0000256" key="3">
    <source>
        <dbReference type="RuleBase" id="RU000363"/>
    </source>
</evidence>
<dbReference type="SUPFAM" id="SSF51735">
    <property type="entry name" value="NAD(P)-binding Rossmann-fold domains"/>
    <property type="match status" value="1"/>
</dbReference>
<proteinExistence type="inferred from homology"/>
<evidence type="ECO:0000313" key="4">
    <source>
        <dbReference type="EMBL" id="MBJ8339046.1"/>
    </source>
</evidence>
<protein>
    <submittedName>
        <fullName evidence="4">SDR family NAD(P)-dependent oxidoreductase</fullName>
    </submittedName>
</protein>
<dbReference type="PRINTS" id="PR00081">
    <property type="entry name" value="GDHRDH"/>
</dbReference>
<organism evidence="4 5">
    <name type="scientific">Antrihabitans stalagmiti</name>
    <dbReference type="NCBI Taxonomy" id="2799499"/>
    <lineage>
        <taxon>Bacteria</taxon>
        <taxon>Bacillati</taxon>
        <taxon>Actinomycetota</taxon>
        <taxon>Actinomycetes</taxon>
        <taxon>Mycobacteriales</taxon>
        <taxon>Nocardiaceae</taxon>
        <taxon>Antrihabitans</taxon>
    </lineage>
</organism>